<feature type="domain" description="AMP-dependent synthetase/ligase" evidence="2">
    <location>
        <begin position="16"/>
        <end position="132"/>
    </location>
</feature>
<protein>
    <submittedName>
        <fullName evidence="3">Non-ribosomal peptide synthetase component F</fullName>
    </submittedName>
</protein>
<accession>A0ABT9L050</accession>
<dbReference type="InterPro" id="IPR000873">
    <property type="entry name" value="AMP-dep_synth/lig_dom"/>
</dbReference>
<feature type="region of interest" description="Disordered" evidence="1">
    <location>
        <begin position="129"/>
        <end position="159"/>
    </location>
</feature>
<dbReference type="PANTHER" id="PTHR43767:SF10">
    <property type="entry name" value="SURFACTIN SYNTHASE SUBUNIT 1"/>
    <property type="match status" value="1"/>
</dbReference>
<keyword evidence="4" id="KW-1185">Reference proteome</keyword>
<dbReference type="Gene3D" id="3.40.50.980">
    <property type="match status" value="2"/>
</dbReference>
<dbReference type="EMBL" id="JAURUE010000001">
    <property type="protein sequence ID" value="MDP9612951.1"/>
    <property type="molecule type" value="Genomic_DNA"/>
</dbReference>
<sequence>MGRVDRGALPRAGGTAAHAVAVVDGDERLTYAELDERATAVARGLAARGVRPETLVGMAYDRSAEAVVAMLGIVLAHGAYVPVNPALPRRRVERIVLDAGLGLVLCAGAERDRIAALLPPGITVLDTAEAVGTGTPRASASARTPTPRSRSHTAPRSRT</sequence>
<dbReference type="InterPro" id="IPR050237">
    <property type="entry name" value="ATP-dep_AMP-bd_enzyme"/>
</dbReference>
<evidence type="ECO:0000256" key="1">
    <source>
        <dbReference type="SAM" id="MobiDB-lite"/>
    </source>
</evidence>
<organism evidence="3 4">
    <name type="scientific">Streptomyces demainii</name>
    <dbReference type="NCBI Taxonomy" id="588122"/>
    <lineage>
        <taxon>Bacteria</taxon>
        <taxon>Bacillati</taxon>
        <taxon>Actinomycetota</taxon>
        <taxon>Actinomycetes</taxon>
        <taxon>Kitasatosporales</taxon>
        <taxon>Streptomycetaceae</taxon>
        <taxon>Streptomyces</taxon>
    </lineage>
</organism>
<dbReference type="SUPFAM" id="SSF56801">
    <property type="entry name" value="Acetyl-CoA synthetase-like"/>
    <property type="match status" value="1"/>
</dbReference>
<dbReference type="RefSeq" id="WP_307111290.1">
    <property type="nucleotide sequence ID" value="NZ_JAURUE010000001.1"/>
</dbReference>
<evidence type="ECO:0000313" key="4">
    <source>
        <dbReference type="Proteomes" id="UP001234880"/>
    </source>
</evidence>
<evidence type="ECO:0000313" key="3">
    <source>
        <dbReference type="EMBL" id="MDP9612951.1"/>
    </source>
</evidence>
<comment type="caution">
    <text evidence="3">The sequence shown here is derived from an EMBL/GenBank/DDBJ whole genome shotgun (WGS) entry which is preliminary data.</text>
</comment>
<evidence type="ECO:0000259" key="2">
    <source>
        <dbReference type="Pfam" id="PF00501"/>
    </source>
</evidence>
<name>A0ABT9L050_9ACTN</name>
<proteinExistence type="predicted"/>
<feature type="compositionally biased region" description="Polar residues" evidence="1">
    <location>
        <begin position="136"/>
        <end position="148"/>
    </location>
</feature>
<dbReference type="Pfam" id="PF00501">
    <property type="entry name" value="AMP-binding"/>
    <property type="match status" value="1"/>
</dbReference>
<feature type="compositionally biased region" description="Basic residues" evidence="1">
    <location>
        <begin position="149"/>
        <end position="159"/>
    </location>
</feature>
<dbReference type="Proteomes" id="UP001234880">
    <property type="component" value="Unassembled WGS sequence"/>
</dbReference>
<dbReference type="PANTHER" id="PTHR43767">
    <property type="entry name" value="LONG-CHAIN-FATTY-ACID--COA LIGASE"/>
    <property type="match status" value="1"/>
</dbReference>
<gene>
    <name evidence="3" type="ORF">JOF35_005228</name>
</gene>
<reference evidence="3 4" key="1">
    <citation type="submission" date="2023-07" db="EMBL/GenBank/DDBJ databases">
        <title>Sequencing the genomes of 1000 actinobacteria strains.</title>
        <authorList>
            <person name="Klenk H.-P."/>
        </authorList>
    </citation>
    <scope>NUCLEOTIDE SEQUENCE [LARGE SCALE GENOMIC DNA]</scope>
    <source>
        <strain evidence="3 4">DSM 41600</strain>
    </source>
</reference>